<organism evidence="2 3">
    <name type="scientific">Pseudomonas putida</name>
    <name type="common">Arthrobacter siderocapsulatus</name>
    <dbReference type="NCBI Taxonomy" id="303"/>
    <lineage>
        <taxon>Bacteria</taxon>
        <taxon>Pseudomonadati</taxon>
        <taxon>Pseudomonadota</taxon>
        <taxon>Gammaproteobacteria</taxon>
        <taxon>Pseudomonadales</taxon>
        <taxon>Pseudomonadaceae</taxon>
        <taxon>Pseudomonas</taxon>
    </lineage>
</organism>
<sequence length="344" mass="37794">MVDSDKTTHFFLQQDKVHTALSGTSAMVCVRAQPVVLAETRLEQESTRTALLATDGVQTVVVVKSQAQGESVAYNAYGYHTPHDIPPHRPAFNGHLLVNSQYLFGNGYRSYNPALMRFHSPDSFSPFGAGGLNCYAYCMNDPVNFSDPDGHSPRLRSNSLPGLKSEAKMSRIVSGRVEKRPRRSSEGYYMSSSLMDETVQDILNGQPGWNTSGAPVQGSLQRGQASSSGQLTSSSMAGMRAGKGTVASDPWIYKRQKLHSTDIEELRSFNAENRYVFPGLDLEKSHELRVIAIDALAAGVNVRRALRDSKLQPTHSTAERVADTISRALKRIRGKRGSTSWRSD</sequence>
<dbReference type="AlphaFoldDB" id="A0A7D6A6H4"/>
<accession>A0A7D6A6H4</accession>
<dbReference type="RefSeq" id="WP_180689840.1">
    <property type="nucleotide sequence ID" value="NZ_CP059052.1"/>
</dbReference>
<gene>
    <name evidence="2" type="ORF">H0H12_12135</name>
</gene>
<dbReference type="EMBL" id="CP059052">
    <property type="protein sequence ID" value="QLJ16622.1"/>
    <property type="molecule type" value="Genomic_DNA"/>
</dbReference>
<dbReference type="Gene3D" id="2.180.10.10">
    <property type="entry name" value="RHS repeat-associated core"/>
    <property type="match status" value="1"/>
</dbReference>
<dbReference type="SUPFAM" id="SSF56399">
    <property type="entry name" value="ADP-ribosylation"/>
    <property type="match status" value="1"/>
</dbReference>
<reference evidence="2 3" key="1">
    <citation type="journal article" date="2009" name="Mikrobiologiia">
        <title>[Phenanthren biodegradation and interaction of Pseudomonas putida BS3701 and Burkholderia sp.BS3702 in plant rhizosphere].</title>
        <authorList>
            <person name="Ovchinnikova A.A."/>
            <person name="Vetrova A.A."/>
            <person name="Filonov A.E."/>
            <person name="Boronin A.M."/>
        </authorList>
    </citation>
    <scope>NUCLEOTIDE SEQUENCE [LARGE SCALE GENOMIC DNA]</scope>
    <source>
        <strain evidence="2 3">BS3701</strain>
    </source>
</reference>
<dbReference type="NCBIfam" id="TIGR03696">
    <property type="entry name" value="Rhs_assc_core"/>
    <property type="match status" value="1"/>
</dbReference>
<evidence type="ECO:0000313" key="3">
    <source>
        <dbReference type="Proteomes" id="UP000510934"/>
    </source>
</evidence>
<protein>
    <submittedName>
        <fullName evidence="2">RHS repeat-associated core domain-containing protein</fullName>
    </submittedName>
</protein>
<feature type="region of interest" description="Disordered" evidence="1">
    <location>
        <begin position="149"/>
        <end position="186"/>
    </location>
</feature>
<feature type="region of interest" description="Disordered" evidence="1">
    <location>
        <begin position="203"/>
        <end position="242"/>
    </location>
</feature>
<name>A0A7D6A6H4_PSEPU</name>
<evidence type="ECO:0000313" key="2">
    <source>
        <dbReference type="EMBL" id="QLJ16622.1"/>
    </source>
</evidence>
<dbReference type="Proteomes" id="UP000510934">
    <property type="component" value="Chromosome"/>
</dbReference>
<dbReference type="InterPro" id="IPR022385">
    <property type="entry name" value="Rhs_assc_core"/>
</dbReference>
<feature type="compositionally biased region" description="Low complexity" evidence="1">
    <location>
        <begin position="226"/>
        <end position="235"/>
    </location>
</feature>
<feature type="compositionally biased region" description="Polar residues" evidence="1">
    <location>
        <begin position="203"/>
        <end position="225"/>
    </location>
</feature>
<evidence type="ECO:0000256" key="1">
    <source>
        <dbReference type="SAM" id="MobiDB-lite"/>
    </source>
</evidence>
<proteinExistence type="predicted"/>